<keyword evidence="2" id="KW-1185">Reference proteome</keyword>
<accession>A0ABR7F287</accession>
<keyword evidence="1" id="KW-0012">Acyltransferase</keyword>
<gene>
    <name evidence="1" type="ORF">H8S00_02450</name>
</gene>
<evidence type="ECO:0000313" key="2">
    <source>
        <dbReference type="Proteomes" id="UP000597877"/>
    </source>
</evidence>
<dbReference type="InterPro" id="IPR001451">
    <property type="entry name" value="Hexapep"/>
</dbReference>
<reference evidence="1 2" key="1">
    <citation type="submission" date="2020-08" db="EMBL/GenBank/DDBJ databases">
        <title>Genome public.</title>
        <authorList>
            <person name="Liu C."/>
            <person name="Sun Q."/>
        </authorList>
    </citation>
    <scope>NUCLEOTIDE SEQUENCE [LARGE SCALE GENOMIC DNA]</scope>
    <source>
        <strain evidence="1 2">BX4</strain>
    </source>
</reference>
<dbReference type="EMBL" id="JACOOZ010000001">
    <property type="protein sequence ID" value="MBC5666855.1"/>
    <property type="molecule type" value="Genomic_DNA"/>
</dbReference>
<sequence>MKLLKLYYHVKAMIKKVGYRVLSGNKISFGRKTTFRNGFHAMVEGDGNISIGERCFFNNNCSINSLQEVTIGDGTIFGENSHVYDHNHRFRSSEDTIKSQGYTVAPVHIGKHVWIGSNVVILKGVTIGDNAVIGAGCVVDRDVPECAIATCGSGINIRMQGE</sequence>
<dbReference type="PANTHER" id="PTHR23416">
    <property type="entry name" value="SIALIC ACID SYNTHASE-RELATED"/>
    <property type="match status" value="1"/>
</dbReference>
<dbReference type="RefSeq" id="WP_118590249.1">
    <property type="nucleotide sequence ID" value="NZ_JACOOZ010000001.1"/>
</dbReference>
<keyword evidence="1" id="KW-0808">Transferase</keyword>
<dbReference type="Proteomes" id="UP000597877">
    <property type="component" value="Unassembled WGS sequence"/>
</dbReference>
<comment type="caution">
    <text evidence="1">The sequence shown here is derived from an EMBL/GenBank/DDBJ whole genome shotgun (WGS) entry which is preliminary data.</text>
</comment>
<protein>
    <submittedName>
        <fullName evidence="1">Acyltransferase</fullName>
    </submittedName>
</protein>
<name>A0ABR7F287_9FIRM</name>
<evidence type="ECO:0000313" key="1">
    <source>
        <dbReference type="EMBL" id="MBC5666855.1"/>
    </source>
</evidence>
<dbReference type="Gene3D" id="2.160.10.10">
    <property type="entry name" value="Hexapeptide repeat proteins"/>
    <property type="match status" value="1"/>
</dbReference>
<dbReference type="CDD" id="cd04647">
    <property type="entry name" value="LbH_MAT_like"/>
    <property type="match status" value="1"/>
</dbReference>
<dbReference type="InterPro" id="IPR011004">
    <property type="entry name" value="Trimer_LpxA-like_sf"/>
</dbReference>
<dbReference type="GO" id="GO:0016746">
    <property type="term" value="F:acyltransferase activity"/>
    <property type="evidence" value="ECO:0007669"/>
    <property type="project" value="UniProtKB-KW"/>
</dbReference>
<proteinExistence type="predicted"/>
<dbReference type="Pfam" id="PF00132">
    <property type="entry name" value="Hexapep"/>
    <property type="match status" value="1"/>
</dbReference>
<dbReference type="InterPro" id="IPR051159">
    <property type="entry name" value="Hexapeptide_acetyltransf"/>
</dbReference>
<organism evidence="1 2">
    <name type="scientific">Eubacterium segne</name>
    <dbReference type="NCBI Taxonomy" id="2763045"/>
    <lineage>
        <taxon>Bacteria</taxon>
        <taxon>Bacillati</taxon>
        <taxon>Bacillota</taxon>
        <taxon>Clostridia</taxon>
        <taxon>Eubacteriales</taxon>
        <taxon>Eubacteriaceae</taxon>
        <taxon>Eubacterium</taxon>
    </lineage>
</organism>
<dbReference type="SUPFAM" id="SSF51161">
    <property type="entry name" value="Trimeric LpxA-like enzymes"/>
    <property type="match status" value="1"/>
</dbReference>